<accession>A0A0G0LVP8</accession>
<dbReference type="SUPFAM" id="SSF53756">
    <property type="entry name" value="UDP-Glycosyltransferase/glycogen phosphorylase"/>
    <property type="match status" value="1"/>
</dbReference>
<evidence type="ECO:0000259" key="1">
    <source>
        <dbReference type="Pfam" id="PF00534"/>
    </source>
</evidence>
<keyword evidence="3" id="KW-0808">Transferase</keyword>
<dbReference type="InterPro" id="IPR001296">
    <property type="entry name" value="Glyco_trans_1"/>
</dbReference>
<reference evidence="3 4" key="1">
    <citation type="journal article" date="2015" name="Nature">
        <title>rRNA introns, odd ribosomes, and small enigmatic genomes across a large radiation of phyla.</title>
        <authorList>
            <person name="Brown C.T."/>
            <person name="Hug L.A."/>
            <person name="Thomas B.C."/>
            <person name="Sharon I."/>
            <person name="Castelle C.J."/>
            <person name="Singh A."/>
            <person name="Wilkins M.J."/>
            <person name="Williams K.H."/>
            <person name="Banfield J.F."/>
        </authorList>
    </citation>
    <scope>NUCLEOTIDE SEQUENCE [LARGE SCALE GENOMIC DNA]</scope>
</reference>
<proteinExistence type="predicted"/>
<evidence type="ECO:0000313" key="3">
    <source>
        <dbReference type="EMBL" id="KKQ95087.1"/>
    </source>
</evidence>
<dbReference type="PATRIC" id="fig|1618345.3.peg.233"/>
<evidence type="ECO:0000313" key="4">
    <source>
        <dbReference type="Proteomes" id="UP000034207"/>
    </source>
</evidence>
<dbReference type="STRING" id="1618345.UT18_C0004G0039"/>
<sequence length="394" mass="43852">MKICIIAPTVIPILGRKQEYGGIELVVALAAEELTRRGHDVYLFAPGDSHVSCNLVSITPSAVGQGISFEKEKHFNKIAYEMAVAENPDIIWDNTLAVHAQEMGENHSIFLFKADIAINREEMVNTGDIPVIQTLHGPAKDHIPGLIKTLGEAGQFFVSISHDQAKRFAPYIERGQHLGTVYNAVDTEFYHINPNKKGDFLLWLGRFCMEKGTHIALEVAHKLDMPIKIVGKIAEKHEKDYFEKFIKPNLRSKDEVLGIISSEMKKDLYADAYATLMSNIWPEPFGLVAIESMASGTPVVGPSLGSLTEVVNGSGVLVPVEDLHLNENETYITDAQLKYINRMAEYVPKAKAIPPELPRDRVEKLFSVKHNADGYETSFAKAIYLKKKELKALV</sequence>
<dbReference type="Gene3D" id="3.40.50.2000">
    <property type="entry name" value="Glycogen Phosphorylase B"/>
    <property type="match status" value="2"/>
</dbReference>
<dbReference type="Pfam" id="PF13439">
    <property type="entry name" value="Glyco_transf_4"/>
    <property type="match status" value="1"/>
</dbReference>
<feature type="domain" description="Glycosyltransferase subfamily 4-like N-terminal" evidence="2">
    <location>
        <begin position="20"/>
        <end position="188"/>
    </location>
</feature>
<dbReference type="PANTHER" id="PTHR12526:SF595">
    <property type="entry name" value="BLL5217 PROTEIN"/>
    <property type="match status" value="1"/>
</dbReference>
<organism evidence="3 4">
    <name type="scientific">candidate division CPR2 bacterium GW2011_GWC2_39_10</name>
    <dbReference type="NCBI Taxonomy" id="1618345"/>
    <lineage>
        <taxon>Bacteria</taxon>
        <taxon>Bacteria division CPR2</taxon>
    </lineage>
</organism>
<feature type="domain" description="Glycosyl transferase family 1" evidence="1">
    <location>
        <begin position="192"/>
        <end position="320"/>
    </location>
</feature>
<dbReference type="EMBL" id="LBVV01000004">
    <property type="protein sequence ID" value="KKQ95087.1"/>
    <property type="molecule type" value="Genomic_DNA"/>
</dbReference>
<comment type="caution">
    <text evidence="3">The sequence shown here is derived from an EMBL/GenBank/DDBJ whole genome shotgun (WGS) entry which is preliminary data.</text>
</comment>
<name>A0A0G0LVP8_UNCC2</name>
<dbReference type="InterPro" id="IPR028098">
    <property type="entry name" value="Glyco_trans_4-like_N"/>
</dbReference>
<gene>
    <name evidence="3" type="ORF">UT18_C0004G0039</name>
</gene>
<dbReference type="GO" id="GO:0016757">
    <property type="term" value="F:glycosyltransferase activity"/>
    <property type="evidence" value="ECO:0007669"/>
    <property type="project" value="InterPro"/>
</dbReference>
<evidence type="ECO:0000259" key="2">
    <source>
        <dbReference type="Pfam" id="PF13439"/>
    </source>
</evidence>
<dbReference type="Pfam" id="PF00534">
    <property type="entry name" value="Glycos_transf_1"/>
    <property type="match status" value="1"/>
</dbReference>
<dbReference type="Proteomes" id="UP000034207">
    <property type="component" value="Unassembled WGS sequence"/>
</dbReference>
<dbReference type="AlphaFoldDB" id="A0A0G0LVP8"/>
<dbReference type="PANTHER" id="PTHR12526">
    <property type="entry name" value="GLYCOSYLTRANSFERASE"/>
    <property type="match status" value="1"/>
</dbReference>
<protein>
    <submittedName>
        <fullName evidence="3">Glycosyl transferase group 1</fullName>
    </submittedName>
</protein>